<evidence type="ECO:0000313" key="2">
    <source>
        <dbReference type="EMBL" id="QXO96153.1"/>
    </source>
</evidence>
<keyword evidence="1" id="KW-0812">Transmembrane</keyword>
<keyword evidence="1" id="KW-1133">Transmembrane helix</keyword>
<evidence type="ECO:0000313" key="3">
    <source>
        <dbReference type="Proteomes" id="UP000694228"/>
    </source>
</evidence>
<keyword evidence="1" id="KW-0472">Membrane</keyword>
<dbReference type="EMBL" id="CP077107">
    <property type="protein sequence ID" value="QXO96153.1"/>
    <property type="molecule type" value="Genomic_DNA"/>
</dbReference>
<accession>A0A8F5VRG4</accession>
<name>A0A8F5VRG4_METHU</name>
<dbReference type="OrthoDB" id="117273at2157"/>
<sequence length="587" mass="66129">MKREQALSEVIGFLMIVSLLAILFSMYLLYVVPIQGRDAEISHMKYITQEFIGLKADIDGLIINDKINLPIARSFELGTLSSVGSGSLSVMPMSSYIEASGTLMVNEQNDFLEVVVNGDMTDLSSLSTTEYFSSNYSKYYAESYLNFYPKLSTISCKDYNKCPPSPINFTIFDRFYNITLKKRPVLENVFVTINLSNITYSPTPTPIPSPTPQYMNATATITFPITREIHDLILEIWDNRTYPNRILTGERTIIENITLDTSYGTNYTVNILNDLIVNNSSQYYDNYFSNVQELKQDTNNYASAAISNKINYYPPRIGSLQYESANRYWVNQNLLYEMGGLFLNQPSDQGSSVMLVPSIAITPIKNIDDEYTLKVSINNIRITDTEDISGSVSAQIFTKIDQINHNLFDGTTELTNFGDEFPSSGSIKKYKLKEANTPNAYAIWLRFIPDDPRVTSSTSPLSGTLGTDEIERMKTSTELWKRGFDQVKTITNKTISDNPDKPDVGSYSGYLYSFRIEDEPKRIFSSNLLIGQGVGKLAGDCKAITYNSSKCLPSVEKYIKNDSRYDEPFILDYTESEVSLVMQSGAL</sequence>
<reference evidence="2 3" key="1">
    <citation type="submission" date="2021-06" db="EMBL/GenBank/DDBJ databases">
        <title>Complete genome sequence of the secondary alcohol utilizing methanogen Methanospirillum hungatei strain GP1.</title>
        <authorList>
            <person name="Day L.A."/>
            <person name="Costa K.C."/>
        </authorList>
    </citation>
    <scope>NUCLEOTIDE SEQUENCE [LARGE SCALE GENOMIC DNA]</scope>
    <source>
        <strain evidence="2 3">GP1</strain>
    </source>
</reference>
<gene>
    <name evidence="2" type="ORF">KSK55_07240</name>
</gene>
<organism evidence="2 3">
    <name type="scientific">Methanospirillum hungatei</name>
    <dbReference type="NCBI Taxonomy" id="2203"/>
    <lineage>
        <taxon>Archaea</taxon>
        <taxon>Methanobacteriati</taxon>
        <taxon>Methanobacteriota</taxon>
        <taxon>Stenosarchaea group</taxon>
        <taxon>Methanomicrobia</taxon>
        <taxon>Methanomicrobiales</taxon>
        <taxon>Methanospirillaceae</taxon>
        <taxon>Methanospirillum</taxon>
    </lineage>
</organism>
<evidence type="ECO:0000256" key="1">
    <source>
        <dbReference type="SAM" id="Phobius"/>
    </source>
</evidence>
<dbReference type="AlphaFoldDB" id="A0A8F5VRG4"/>
<feature type="transmembrane region" description="Helical" evidence="1">
    <location>
        <begin position="12"/>
        <end position="32"/>
    </location>
</feature>
<dbReference type="Proteomes" id="UP000694228">
    <property type="component" value="Chromosome"/>
</dbReference>
<protein>
    <submittedName>
        <fullName evidence="2">Uncharacterized protein</fullName>
    </submittedName>
</protein>
<proteinExistence type="predicted"/>